<evidence type="ECO:0000313" key="3">
    <source>
        <dbReference type="Proteomes" id="UP000057158"/>
    </source>
</evidence>
<dbReference type="EMBL" id="CP010802">
    <property type="protein sequence ID" value="ALC17171.1"/>
    <property type="molecule type" value="Genomic_DNA"/>
</dbReference>
<evidence type="ECO:0000256" key="1">
    <source>
        <dbReference type="SAM" id="Phobius"/>
    </source>
</evidence>
<keyword evidence="1" id="KW-1133">Transmembrane helix</keyword>
<feature type="transmembrane region" description="Helical" evidence="1">
    <location>
        <begin position="17"/>
        <end position="36"/>
    </location>
</feature>
<organism evidence="2 3">
    <name type="scientific">Desulfuromonas soudanensis</name>
    <dbReference type="NCBI Taxonomy" id="1603606"/>
    <lineage>
        <taxon>Bacteria</taxon>
        <taxon>Pseudomonadati</taxon>
        <taxon>Thermodesulfobacteriota</taxon>
        <taxon>Desulfuromonadia</taxon>
        <taxon>Desulfuromonadales</taxon>
        <taxon>Desulfuromonadaceae</taxon>
        <taxon>Desulfuromonas</taxon>
    </lineage>
</organism>
<dbReference type="KEGG" id="des:DSOUD_2410"/>
<protein>
    <submittedName>
        <fullName evidence="2">Type II secretion system assembly protein PulN</fullName>
    </submittedName>
</protein>
<evidence type="ECO:0000313" key="2">
    <source>
        <dbReference type="EMBL" id="ALC17171.1"/>
    </source>
</evidence>
<dbReference type="Proteomes" id="UP000057158">
    <property type="component" value="Chromosome"/>
</dbReference>
<keyword evidence="1" id="KW-0812">Transmembrane</keyword>
<dbReference type="OrthoDB" id="5395573at2"/>
<sequence>MNLNLNLASRAYVNRQALFLCYTLLIALLTVFLLLLGNSYYRLHADNGRIAAQLEEINRDLGFQGSASQEITSPAYQKLQERVALANQLLVKDSFRWTALLDHLEEVVTDGVRIRSIQPDYRQGGLKLIGVARGLGDLRSFLDRLIASPHFSEVFLLDQASVAIKDNLGQDHSSLTFTIDLKGAF</sequence>
<accession>A0A0M4D2G4</accession>
<reference evidence="2 3" key="1">
    <citation type="submission" date="2015-07" db="EMBL/GenBank/DDBJ databases">
        <title>Isolation and Genomic Characterization of a Novel Halophilic Metal-Reducing Deltaproteobacterium from the Deep Subsurface.</title>
        <authorList>
            <person name="Badalamenti J.P."/>
            <person name="Summers Z.M."/>
            <person name="Gralnick J.A."/>
            <person name="Bond D.R."/>
        </authorList>
    </citation>
    <scope>NUCLEOTIDE SEQUENCE [LARGE SCALE GENOMIC DNA]</scope>
    <source>
        <strain evidence="2 3">WTL</strain>
    </source>
</reference>
<dbReference type="RefSeq" id="WP_053551201.1">
    <property type="nucleotide sequence ID" value="NZ_CP010802.1"/>
</dbReference>
<keyword evidence="3" id="KW-1185">Reference proteome</keyword>
<dbReference type="AlphaFoldDB" id="A0A0M4D2G4"/>
<name>A0A0M4D2G4_9BACT</name>
<proteinExistence type="predicted"/>
<dbReference type="STRING" id="1603606.DSOUD_2410"/>
<gene>
    <name evidence="2" type="primary">pulN</name>
    <name evidence="2" type="ORF">DSOUD_2410</name>
</gene>
<dbReference type="Pfam" id="PF05137">
    <property type="entry name" value="PilN"/>
    <property type="match status" value="1"/>
</dbReference>
<keyword evidence="1" id="KW-0472">Membrane</keyword>
<dbReference type="InterPro" id="IPR007813">
    <property type="entry name" value="PilN"/>
</dbReference>
<dbReference type="PATRIC" id="fig|1603606.3.peg.2612"/>